<dbReference type="AlphaFoldDB" id="A0A9P8T3E6"/>
<dbReference type="RefSeq" id="XP_046060062.1">
    <property type="nucleotide sequence ID" value="XM_046206281.1"/>
</dbReference>
<dbReference type="Proteomes" id="UP000769157">
    <property type="component" value="Unassembled WGS sequence"/>
</dbReference>
<reference evidence="1" key="1">
    <citation type="journal article" date="2021" name="Open Biol.">
        <title>Shared evolutionary footprints suggest mitochondrial oxidative damage underlies multiple complex I losses in fungi.</title>
        <authorList>
            <person name="Schikora-Tamarit M.A."/>
            <person name="Marcet-Houben M."/>
            <person name="Nosek J."/>
            <person name="Gabaldon T."/>
        </authorList>
    </citation>
    <scope>NUCLEOTIDE SEQUENCE</scope>
    <source>
        <strain evidence="1">CBS6075</strain>
    </source>
</reference>
<evidence type="ECO:0000313" key="1">
    <source>
        <dbReference type="EMBL" id="KAH3663726.1"/>
    </source>
</evidence>
<dbReference type="GeneID" id="70237092"/>
<organism evidence="1 2">
    <name type="scientific">Ogataea philodendri</name>
    <dbReference type="NCBI Taxonomy" id="1378263"/>
    <lineage>
        <taxon>Eukaryota</taxon>
        <taxon>Fungi</taxon>
        <taxon>Dikarya</taxon>
        <taxon>Ascomycota</taxon>
        <taxon>Saccharomycotina</taxon>
        <taxon>Pichiomycetes</taxon>
        <taxon>Pichiales</taxon>
        <taxon>Pichiaceae</taxon>
        <taxon>Ogataea</taxon>
    </lineage>
</organism>
<proteinExistence type="predicted"/>
<comment type="caution">
    <text evidence="1">The sequence shown here is derived from an EMBL/GenBank/DDBJ whole genome shotgun (WGS) entry which is preliminary data.</text>
</comment>
<evidence type="ECO:0000313" key="2">
    <source>
        <dbReference type="Proteomes" id="UP000769157"/>
    </source>
</evidence>
<gene>
    <name evidence="1" type="ORF">OGAPHI_005128</name>
</gene>
<sequence>MVAGKPTVFINQYIQFLKSILALEVKFRQTPLSHSQQVVENKHTNSVGDDINAEETNISPSVAVTHSNCLQPLVSDSVQADTTVGCSVRVLHVSRVVFKVLGKVATTGLSLWRVQVVELLSRTVDFSIVQQNTNQVLHDIGEWRESPHKVPETRHQAWALHHTTERDHKTKGNIVNLEENRLGEPPQSGTRWLVVELNREVPADEVNGTKCDRVWNLNKHLGKQQTGPVESVGLGLSDLEELSRFDSSFLDLVCQWCTNHKGHETGKHDVLHTNVGVLDVPERETNQQTSQQHEHELGHHVVQVPIELEPGSSQNVSELHSVWDGVTRFSGLGVERTVLPDLEPILLDSSSSTSTNDLQNVLSRVLAVVTLSSSIRLKVVKHDTRTWSNVSEINGLTTSLQQKQSVKLFKQSGRRLMNGT</sequence>
<protein>
    <submittedName>
        <fullName evidence="1">Uncharacterized protein</fullName>
    </submittedName>
</protein>
<keyword evidence="2" id="KW-1185">Reference proteome</keyword>
<dbReference type="EMBL" id="JAEUBE010000366">
    <property type="protein sequence ID" value="KAH3663726.1"/>
    <property type="molecule type" value="Genomic_DNA"/>
</dbReference>
<reference evidence="1" key="2">
    <citation type="submission" date="2021-01" db="EMBL/GenBank/DDBJ databases">
        <authorList>
            <person name="Schikora-Tamarit M.A."/>
        </authorList>
    </citation>
    <scope>NUCLEOTIDE SEQUENCE</scope>
    <source>
        <strain evidence="1">CBS6075</strain>
    </source>
</reference>
<name>A0A9P8T3E6_9ASCO</name>
<accession>A0A9P8T3E6</accession>